<dbReference type="EMBL" id="GBEZ01020753">
    <property type="protein sequence ID" value="JAC65942.1"/>
    <property type="molecule type" value="Transcribed_RNA"/>
</dbReference>
<dbReference type="PANTHER" id="PTHR12133">
    <property type="entry name" value="TRNA (ADENINE(58)-N(1))-METHYLTRANSFERASE"/>
    <property type="match status" value="1"/>
</dbReference>
<evidence type="ECO:0000256" key="7">
    <source>
        <dbReference type="ARBA" id="ARBA00023242"/>
    </source>
</evidence>
<dbReference type="PIRSF" id="PIRSF017269">
    <property type="entry name" value="GCD14"/>
    <property type="match status" value="1"/>
</dbReference>
<dbReference type="Gene3D" id="3.10.330.20">
    <property type="match status" value="1"/>
</dbReference>
<comment type="similarity">
    <text evidence="8">Belongs to the class I-like SAM-binding methyltransferase superfamily. TRM61 family.</text>
</comment>
<sequence>MLGVSMSETVAQGGRKISDGDLVVVYESYDCMKAVRVESKRGQLNNRHGAFLHRSWIGKCFGSKVFSSDGGGFVHLLAPTPELWTLVLKHRTQILYAADISLVCLKLDLRPGSTVLETGTGSGSLTTSLSRAVGPEGLVRTFEFHKERAEAAEAEFKDNALANVRVTHRNIERDGFPEELQSTADAVFLDLPGPWKVVPSAAACLKPDGCFCSFSPCIEQVQQTCAALAESGFRDIRTEEILLRYYKVSKQSFVMDADCFDSVTRKSAKAGEGAAGRKRARGEEQEAPAAETETAVVCQPEESARGHTGYLTFARLRTYCVAG</sequence>
<feature type="domain" description="tRNA (adenine(58)-N(1))-methyltransferase catalytic subunit TRM61 C-terminal" evidence="11">
    <location>
        <begin position="72"/>
        <end position="315"/>
    </location>
</feature>
<protein>
    <recommendedName>
        <fullName evidence="2 8">tRNA (adenine(58)-N(1))-methyltransferase</fullName>
        <ecNumber evidence="2 8">2.1.1.220</ecNumber>
    </recommendedName>
</protein>
<feature type="binding site" evidence="9">
    <location>
        <begin position="122"/>
        <end position="125"/>
    </location>
    <ligand>
        <name>S-adenosyl-L-methionine</name>
        <dbReference type="ChEBI" id="CHEBI:59789"/>
    </ligand>
</feature>
<dbReference type="PROSITE" id="PS51620">
    <property type="entry name" value="SAM_TRM61"/>
    <property type="match status" value="1"/>
</dbReference>
<feature type="region of interest" description="Disordered" evidence="10">
    <location>
        <begin position="271"/>
        <end position="292"/>
    </location>
</feature>
<dbReference type="FunFam" id="3.40.50.150:FF:000227">
    <property type="entry name" value="tRNA (adenine(58)-N(1))-methyltransferase"/>
    <property type="match status" value="1"/>
</dbReference>
<evidence type="ECO:0000256" key="1">
    <source>
        <dbReference type="ARBA" id="ARBA00004123"/>
    </source>
</evidence>
<dbReference type="Gene3D" id="3.40.50.150">
    <property type="entry name" value="Vaccinia Virus protein VP39"/>
    <property type="match status" value="1"/>
</dbReference>
<keyword evidence="6 8" id="KW-0819">tRNA processing</keyword>
<evidence type="ECO:0000256" key="2">
    <source>
        <dbReference type="ARBA" id="ARBA00012796"/>
    </source>
</evidence>
<evidence type="ECO:0000313" key="12">
    <source>
        <dbReference type="EMBL" id="JAC65942.1"/>
    </source>
</evidence>
<gene>
    <name evidence="12" type="primary">TRM61</name>
    <name evidence="12" type="ORF">TSPGSL018_14861</name>
</gene>
<dbReference type="SUPFAM" id="SSF53335">
    <property type="entry name" value="S-adenosyl-L-methionine-dependent methyltransferases"/>
    <property type="match status" value="1"/>
</dbReference>
<dbReference type="GO" id="GO:0030488">
    <property type="term" value="P:tRNA methylation"/>
    <property type="evidence" value="ECO:0007669"/>
    <property type="project" value="InterPro"/>
</dbReference>
<comment type="catalytic activity">
    <reaction evidence="8">
        <text>adenosine(58) in tRNA + S-adenosyl-L-methionine = N(1)-methyladenosine(58) in tRNA + S-adenosyl-L-homocysteine + H(+)</text>
        <dbReference type="Rhea" id="RHEA:43152"/>
        <dbReference type="Rhea" id="RHEA-COMP:10365"/>
        <dbReference type="Rhea" id="RHEA-COMP:10366"/>
        <dbReference type="ChEBI" id="CHEBI:15378"/>
        <dbReference type="ChEBI" id="CHEBI:57856"/>
        <dbReference type="ChEBI" id="CHEBI:59789"/>
        <dbReference type="ChEBI" id="CHEBI:74411"/>
        <dbReference type="ChEBI" id="CHEBI:74491"/>
        <dbReference type="EC" id="2.1.1.220"/>
    </reaction>
</comment>
<dbReference type="Pfam" id="PF08704">
    <property type="entry name" value="GCD14"/>
    <property type="match status" value="1"/>
</dbReference>
<keyword evidence="3 8" id="KW-0489">Methyltransferase</keyword>
<dbReference type="GO" id="GO:0031515">
    <property type="term" value="C:tRNA (m1A) methyltransferase complex"/>
    <property type="evidence" value="ECO:0007669"/>
    <property type="project" value="UniProtKB-UniRule"/>
</dbReference>
<organism evidence="12">
    <name type="scientific">Tetraselmis sp. GSL018</name>
    <dbReference type="NCBI Taxonomy" id="582737"/>
    <lineage>
        <taxon>Eukaryota</taxon>
        <taxon>Viridiplantae</taxon>
        <taxon>Chlorophyta</taxon>
        <taxon>core chlorophytes</taxon>
        <taxon>Chlorodendrophyceae</taxon>
        <taxon>Chlorodendrales</taxon>
        <taxon>Chlorodendraceae</taxon>
        <taxon>Tetraselmis</taxon>
    </lineage>
</organism>
<evidence type="ECO:0000256" key="5">
    <source>
        <dbReference type="ARBA" id="ARBA00022691"/>
    </source>
</evidence>
<reference evidence="12" key="1">
    <citation type="submission" date="2014-05" db="EMBL/GenBank/DDBJ databases">
        <title>The transcriptome of the halophilic microalga Tetraselmis sp. GSL018 isolated from the Great Salt Lake, Utah.</title>
        <authorList>
            <person name="Jinkerson R.E."/>
            <person name="D'Adamo S."/>
            <person name="Posewitz M.C."/>
        </authorList>
    </citation>
    <scope>NUCLEOTIDE SEQUENCE</scope>
    <source>
        <strain evidence="12">GSL018</strain>
    </source>
</reference>
<evidence type="ECO:0000256" key="8">
    <source>
        <dbReference type="PIRNR" id="PIRNR017269"/>
    </source>
</evidence>
<evidence type="ECO:0000256" key="4">
    <source>
        <dbReference type="ARBA" id="ARBA00022679"/>
    </source>
</evidence>
<evidence type="ECO:0000256" key="10">
    <source>
        <dbReference type="SAM" id="MobiDB-lite"/>
    </source>
</evidence>
<dbReference type="InterPro" id="IPR049470">
    <property type="entry name" value="TRM61_C"/>
</dbReference>
<dbReference type="GO" id="GO:0160107">
    <property type="term" value="F:tRNA (adenine(58)-N1)-methyltransferase activity"/>
    <property type="evidence" value="ECO:0007669"/>
    <property type="project" value="UniProtKB-EC"/>
</dbReference>
<comment type="subcellular location">
    <subcellularLocation>
        <location evidence="1">Nucleus</location>
    </subcellularLocation>
</comment>
<keyword evidence="7" id="KW-0539">Nucleus</keyword>
<evidence type="ECO:0000259" key="11">
    <source>
        <dbReference type="Pfam" id="PF08704"/>
    </source>
</evidence>
<feature type="binding site" evidence="9">
    <location>
        <position position="190"/>
    </location>
    <ligand>
        <name>S-adenosyl-L-methionine</name>
        <dbReference type="ChEBI" id="CHEBI:59789"/>
    </ligand>
</feature>
<dbReference type="InterPro" id="IPR014816">
    <property type="entry name" value="tRNA_MeTrfase_Gcd14"/>
</dbReference>
<dbReference type="GO" id="GO:0005634">
    <property type="term" value="C:nucleus"/>
    <property type="evidence" value="ECO:0007669"/>
    <property type="project" value="UniProtKB-SubCell"/>
</dbReference>
<evidence type="ECO:0000256" key="3">
    <source>
        <dbReference type="ARBA" id="ARBA00022603"/>
    </source>
</evidence>
<feature type="binding site" evidence="9">
    <location>
        <position position="143"/>
    </location>
    <ligand>
        <name>S-adenosyl-L-methionine</name>
        <dbReference type="ChEBI" id="CHEBI:59789"/>
    </ligand>
</feature>
<dbReference type="EC" id="2.1.1.220" evidence="2 8"/>
<dbReference type="AlphaFoldDB" id="A0A061QZ31"/>
<proteinExistence type="inferred from homology"/>
<dbReference type="PANTHER" id="PTHR12133:SF2">
    <property type="entry name" value="TRNA (ADENINE(58)-N(1))-METHYLTRANSFERASE CATALYTIC SUBUNIT TRMT61A"/>
    <property type="match status" value="1"/>
</dbReference>
<name>A0A061QZ31_9CHLO</name>
<evidence type="ECO:0000256" key="9">
    <source>
        <dbReference type="PIRSR" id="PIRSR017269-1"/>
    </source>
</evidence>
<evidence type="ECO:0000256" key="6">
    <source>
        <dbReference type="ARBA" id="ARBA00022694"/>
    </source>
</evidence>
<dbReference type="InterPro" id="IPR029063">
    <property type="entry name" value="SAM-dependent_MTases_sf"/>
</dbReference>
<accession>A0A061QZ31</accession>
<keyword evidence="5 8" id="KW-0949">S-adenosyl-L-methionine</keyword>
<keyword evidence="4 8" id="KW-0808">Transferase</keyword>